<dbReference type="OrthoDB" id="623670at2759"/>
<evidence type="ECO:0000313" key="2">
    <source>
        <dbReference type="Proteomes" id="UP000242287"/>
    </source>
</evidence>
<protein>
    <submittedName>
        <fullName evidence="1">Uncharacterized protein</fullName>
    </submittedName>
</protein>
<evidence type="ECO:0000313" key="1">
    <source>
        <dbReference type="EMBL" id="PFH54504.1"/>
    </source>
</evidence>
<keyword evidence="2" id="KW-1185">Reference proteome</keyword>
<dbReference type="AlphaFoldDB" id="A0A2A9NY69"/>
<gene>
    <name evidence="1" type="ORF">AMATHDRAFT_135167</name>
</gene>
<dbReference type="Proteomes" id="UP000242287">
    <property type="component" value="Unassembled WGS sequence"/>
</dbReference>
<reference evidence="1 2" key="1">
    <citation type="submission" date="2014-02" db="EMBL/GenBank/DDBJ databases">
        <title>Transposable element dynamics among asymbiotic and ectomycorrhizal Amanita fungi.</title>
        <authorList>
            <consortium name="DOE Joint Genome Institute"/>
            <person name="Hess J."/>
            <person name="Skrede I."/>
            <person name="Wolfe B."/>
            <person name="LaButti K."/>
            <person name="Ohm R.A."/>
            <person name="Grigoriev I.V."/>
            <person name="Pringle A."/>
        </authorList>
    </citation>
    <scope>NUCLEOTIDE SEQUENCE [LARGE SCALE GENOMIC DNA]</scope>
    <source>
        <strain evidence="1 2">SKay4041</strain>
    </source>
</reference>
<organism evidence="1 2">
    <name type="scientific">Amanita thiersii Skay4041</name>
    <dbReference type="NCBI Taxonomy" id="703135"/>
    <lineage>
        <taxon>Eukaryota</taxon>
        <taxon>Fungi</taxon>
        <taxon>Dikarya</taxon>
        <taxon>Basidiomycota</taxon>
        <taxon>Agaricomycotina</taxon>
        <taxon>Agaricomycetes</taxon>
        <taxon>Agaricomycetidae</taxon>
        <taxon>Agaricales</taxon>
        <taxon>Pluteineae</taxon>
        <taxon>Amanitaceae</taxon>
        <taxon>Amanita</taxon>
    </lineage>
</organism>
<proteinExistence type="predicted"/>
<dbReference type="EMBL" id="KZ301969">
    <property type="protein sequence ID" value="PFH54504.1"/>
    <property type="molecule type" value="Genomic_DNA"/>
</dbReference>
<name>A0A2A9NY69_9AGAR</name>
<accession>A0A2A9NY69</accession>
<sequence length="98" mass="10268">MNVGTGSLDGETQGACNGNTIKVKIVDACPATHPANYCKTSAFGGTIPDREACEASGINALDIATTARSQLSSFVSNTVQAQVSTPLKTWRPARKFIH</sequence>